<comment type="caution">
    <text evidence="5">The sequence shown here is derived from an EMBL/GenBank/DDBJ whole genome shotgun (WGS) entry which is preliminary data.</text>
</comment>
<dbReference type="SMART" id="SM00420">
    <property type="entry name" value="HTH_DEOR"/>
    <property type="match status" value="1"/>
</dbReference>
<dbReference type="InterPro" id="IPR037171">
    <property type="entry name" value="NagB/RpiA_transferase-like"/>
</dbReference>
<dbReference type="PRINTS" id="PR00037">
    <property type="entry name" value="HTHLACR"/>
</dbReference>
<dbReference type="Pfam" id="PF08220">
    <property type="entry name" value="HTH_DeoR"/>
    <property type="match status" value="1"/>
</dbReference>
<keyword evidence="3" id="KW-0804">Transcription</keyword>
<dbReference type="InterPro" id="IPR018356">
    <property type="entry name" value="Tscrpt_reg_HTH_DeoR_CS"/>
</dbReference>
<name>A0A371B007_9FIRM</name>
<gene>
    <name evidence="5" type="ORF">DWV06_01155</name>
</gene>
<dbReference type="PROSITE" id="PS00894">
    <property type="entry name" value="HTH_DEOR_1"/>
    <property type="match status" value="1"/>
</dbReference>
<dbReference type="RefSeq" id="WP_115480344.1">
    <property type="nucleotide sequence ID" value="NZ_QRCT01000007.1"/>
</dbReference>
<sequence>MLIEERHRQILDIVEERKSVTIQEIIDKLNISESTARRDLTVLDAHGQLIKVHGGATALGMNYYTKDDDVSYRQDLNREEKREIVEYAATLIRSNDFVYLDAGTTTEMLIDYITEKNAVFVTNGTVHAKKLAQNGCRTYILGGELKVATEAVVGAEAVAGLEKYNFTKGFFGTNGISLQKGFTTPDVSEAMVKRVAMKQCDDCYALADSSKFNHISSVTFADFEKAKIITTSIKNEEYKKCKNILEVNKR</sequence>
<dbReference type="InterPro" id="IPR050313">
    <property type="entry name" value="Carb_Metab_HTH_regulators"/>
</dbReference>
<dbReference type="Gene3D" id="1.10.10.10">
    <property type="entry name" value="Winged helix-like DNA-binding domain superfamily/Winged helix DNA-binding domain"/>
    <property type="match status" value="1"/>
</dbReference>
<evidence type="ECO:0000313" key="5">
    <source>
        <dbReference type="EMBL" id="RDU25136.1"/>
    </source>
</evidence>
<organism evidence="5 6">
    <name type="scientific">Anaerosacchariphilus polymeriproducens</name>
    <dbReference type="NCBI Taxonomy" id="1812858"/>
    <lineage>
        <taxon>Bacteria</taxon>
        <taxon>Bacillati</taxon>
        <taxon>Bacillota</taxon>
        <taxon>Clostridia</taxon>
        <taxon>Lachnospirales</taxon>
        <taxon>Lachnospiraceae</taxon>
        <taxon>Anaerosacchariphilus</taxon>
    </lineage>
</organism>
<evidence type="ECO:0000259" key="4">
    <source>
        <dbReference type="PROSITE" id="PS51000"/>
    </source>
</evidence>
<dbReference type="PROSITE" id="PS51000">
    <property type="entry name" value="HTH_DEOR_2"/>
    <property type="match status" value="1"/>
</dbReference>
<dbReference type="SUPFAM" id="SSF100950">
    <property type="entry name" value="NagB/RpiA/CoA transferase-like"/>
    <property type="match status" value="1"/>
</dbReference>
<evidence type="ECO:0000256" key="2">
    <source>
        <dbReference type="ARBA" id="ARBA00023125"/>
    </source>
</evidence>
<dbReference type="OrthoDB" id="9797223at2"/>
<dbReference type="SMART" id="SM01134">
    <property type="entry name" value="DeoRC"/>
    <property type="match status" value="1"/>
</dbReference>
<evidence type="ECO:0000256" key="1">
    <source>
        <dbReference type="ARBA" id="ARBA00023015"/>
    </source>
</evidence>
<dbReference type="PANTHER" id="PTHR30363:SF56">
    <property type="entry name" value="TRANSCRIPTIONAL REGULATOR, DEOR FAMILY"/>
    <property type="match status" value="1"/>
</dbReference>
<evidence type="ECO:0000256" key="3">
    <source>
        <dbReference type="ARBA" id="ARBA00023163"/>
    </source>
</evidence>
<accession>A0A371B007</accession>
<dbReference type="InterPro" id="IPR014036">
    <property type="entry name" value="DeoR-like_C"/>
</dbReference>
<keyword evidence="6" id="KW-1185">Reference proteome</keyword>
<dbReference type="GO" id="GO:0003677">
    <property type="term" value="F:DNA binding"/>
    <property type="evidence" value="ECO:0007669"/>
    <property type="project" value="UniProtKB-KW"/>
</dbReference>
<dbReference type="Proteomes" id="UP000255036">
    <property type="component" value="Unassembled WGS sequence"/>
</dbReference>
<dbReference type="InterPro" id="IPR036390">
    <property type="entry name" value="WH_DNA-bd_sf"/>
</dbReference>
<dbReference type="AlphaFoldDB" id="A0A371B007"/>
<keyword evidence="1" id="KW-0805">Transcription regulation</keyword>
<dbReference type="PANTHER" id="PTHR30363">
    <property type="entry name" value="HTH-TYPE TRANSCRIPTIONAL REGULATOR SRLR-RELATED"/>
    <property type="match status" value="1"/>
</dbReference>
<dbReference type="GO" id="GO:0003700">
    <property type="term" value="F:DNA-binding transcription factor activity"/>
    <property type="evidence" value="ECO:0007669"/>
    <property type="project" value="InterPro"/>
</dbReference>
<dbReference type="Gene3D" id="3.40.50.1360">
    <property type="match status" value="1"/>
</dbReference>
<dbReference type="InterPro" id="IPR036388">
    <property type="entry name" value="WH-like_DNA-bd_sf"/>
</dbReference>
<reference evidence="5 6" key="1">
    <citation type="submission" date="2018-07" db="EMBL/GenBank/DDBJ databases">
        <title>Anaerosacharophilus polymeroproducens gen. nov. sp. nov., an anaerobic bacterium isolated from salt field.</title>
        <authorList>
            <person name="Kim W."/>
            <person name="Yang S.-H."/>
            <person name="Oh J."/>
            <person name="Lee J.-H."/>
            <person name="Kwon K.K."/>
        </authorList>
    </citation>
    <scope>NUCLEOTIDE SEQUENCE [LARGE SCALE GENOMIC DNA]</scope>
    <source>
        <strain evidence="5 6">MCWD5</strain>
    </source>
</reference>
<evidence type="ECO:0000313" key="6">
    <source>
        <dbReference type="Proteomes" id="UP000255036"/>
    </source>
</evidence>
<proteinExistence type="predicted"/>
<dbReference type="InterPro" id="IPR001034">
    <property type="entry name" value="DeoR_HTH"/>
</dbReference>
<dbReference type="EMBL" id="QRCT01000007">
    <property type="protein sequence ID" value="RDU25136.1"/>
    <property type="molecule type" value="Genomic_DNA"/>
</dbReference>
<dbReference type="Pfam" id="PF00455">
    <property type="entry name" value="DeoRC"/>
    <property type="match status" value="1"/>
</dbReference>
<protein>
    <submittedName>
        <fullName evidence="5">DeoR/GlpR transcriptional regulator</fullName>
    </submittedName>
</protein>
<keyword evidence="2" id="KW-0238">DNA-binding</keyword>
<feature type="domain" description="HTH deoR-type" evidence="4">
    <location>
        <begin position="3"/>
        <end position="58"/>
    </location>
</feature>
<dbReference type="SUPFAM" id="SSF46785">
    <property type="entry name" value="Winged helix' DNA-binding domain"/>
    <property type="match status" value="1"/>
</dbReference>